<evidence type="ECO:0000256" key="8">
    <source>
        <dbReference type="SAM" id="MobiDB-lite"/>
    </source>
</evidence>
<keyword evidence="7 9" id="KW-0472">Membrane</keyword>
<comment type="subcellular location">
    <subcellularLocation>
        <location evidence="1">Cell membrane</location>
        <topology evidence="1">Multi-pass membrane protein</topology>
    </subcellularLocation>
</comment>
<feature type="transmembrane region" description="Helical" evidence="9">
    <location>
        <begin position="402"/>
        <end position="428"/>
    </location>
</feature>
<sequence length="455" mass="47237">MREVRLSRFERVRGRLRRAYESGRESVRRARADPTGRGGGPVGIAATAGVDSSGEAGVAGVASPTSPGPAAPPSATVVGAEPPAALHNSTASRDDADVPHGLRIAAAWSWRLIVIGVVFWALLKIVATISIVVIPLAIAMLLSALLAPAVGWLLRARLPRSLATAVVLVGGLAAVIGTLTLVVNEFIKGAPELSKKSSEGVRQIQDWLKTGPLHLSDSQLTRYIDEAQAWINNNTEKFTSGAVSTAATLAEVLTGIVLVLFATFFFLRDGSRIWRFLVRLLPVAARWKVDDAGRASWETLGAYVRATVLVAFIDAVGIGAFLVVFDIPFAFPLAALVFLGAFIPIVGAALSGVVAVLVALVDSGPVTALIILGVVVGVQQVEGHILQPLIMGRAVAIHPLGVIIGIAAGVVLAGITGALVSVPLIAVLNTAVRRLAARTVPDTPPDAVVVAAKAP</sequence>
<feature type="transmembrane region" description="Helical" evidence="9">
    <location>
        <begin position="368"/>
        <end position="390"/>
    </location>
</feature>
<dbReference type="Proteomes" id="UP001611075">
    <property type="component" value="Unassembled WGS sequence"/>
</dbReference>
<feature type="transmembrane region" description="Helical" evidence="9">
    <location>
        <begin position="129"/>
        <end position="154"/>
    </location>
</feature>
<evidence type="ECO:0000256" key="4">
    <source>
        <dbReference type="ARBA" id="ARBA00022475"/>
    </source>
</evidence>
<accession>A0ABW7SG54</accession>
<keyword evidence="5 9" id="KW-0812">Transmembrane</keyword>
<evidence type="ECO:0000256" key="1">
    <source>
        <dbReference type="ARBA" id="ARBA00004651"/>
    </source>
</evidence>
<dbReference type="InterPro" id="IPR002549">
    <property type="entry name" value="AI-2E-like"/>
</dbReference>
<feature type="region of interest" description="Disordered" evidence="8">
    <location>
        <begin position="20"/>
        <end position="79"/>
    </location>
</feature>
<feature type="transmembrane region" description="Helical" evidence="9">
    <location>
        <begin position="246"/>
        <end position="267"/>
    </location>
</feature>
<proteinExistence type="inferred from homology"/>
<evidence type="ECO:0000256" key="2">
    <source>
        <dbReference type="ARBA" id="ARBA00009773"/>
    </source>
</evidence>
<evidence type="ECO:0000313" key="11">
    <source>
        <dbReference type="Proteomes" id="UP001611075"/>
    </source>
</evidence>
<evidence type="ECO:0000256" key="9">
    <source>
        <dbReference type="SAM" id="Phobius"/>
    </source>
</evidence>
<feature type="transmembrane region" description="Helical" evidence="9">
    <location>
        <begin position="302"/>
        <end position="325"/>
    </location>
</feature>
<reference evidence="10 11" key="1">
    <citation type="submission" date="2024-10" db="EMBL/GenBank/DDBJ databases">
        <title>The Natural Products Discovery Center: Release of the First 8490 Sequenced Strains for Exploring Actinobacteria Biosynthetic Diversity.</title>
        <authorList>
            <person name="Kalkreuter E."/>
            <person name="Kautsar S.A."/>
            <person name="Yang D."/>
            <person name="Bader C.D."/>
            <person name="Teijaro C.N."/>
            <person name="Fluegel L."/>
            <person name="Davis C.M."/>
            <person name="Simpson J.R."/>
            <person name="Lauterbach L."/>
            <person name="Steele A.D."/>
            <person name="Gui C."/>
            <person name="Meng S."/>
            <person name="Li G."/>
            <person name="Viehrig K."/>
            <person name="Ye F."/>
            <person name="Su P."/>
            <person name="Kiefer A.F."/>
            <person name="Nichols A."/>
            <person name="Cepeda A.J."/>
            <person name="Yan W."/>
            <person name="Fan B."/>
            <person name="Jiang Y."/>
            <person name="Adhikari A."/>
            <person name="Zheng C.-J."/>
            <person name="Schuster L."/>
            <person name="Cowan T.M."/>
            <person name="Smanski M.J."/>
            <person name="Chevrette M.G."/>
            <person name="De Carvalho L.P.S."/>
            <person name="Shen B."/>
        </authorList>
    </citation>
    <scope>NUCLEOTIDE SEQUENCE [LARGE SCALE GENOMIC DNA]</scope>
    <source>
        <strain evidence="10 11">NPDC021253</strain>
    </source>
</reference>
<feature type="transmembrane region" description="Helical" evidence="9">
    <location>
        <begin position="161"/>
        <end position="183"/>
    </location>
</feature>
<feature type="transmembrane region" description="Helical" evidence="9">
    <location>
        <begin position="102"/>
        <end position="123"/>
    </location>
</feature>
<protein>
    <submittedName>
        <fullName evidence="10">AI-2E family transporter</fullName>
    </submittedName>
</protein>
<dbReference type="RefSeq" id="WP_396677495.1">
    <property type="nucleotide sequence ID" value="NZ_JBIRPU010000003.1"/>
</dbReference>
<gene>
    <name evidence="10" type="ORF">ACH4OY_08250</name>
</gene>
<evidence type="ECO:0000256" key="3">
    <source>
        <dbReference type="ARBA" id="ARBA00022448"/>
    </source>
</evidence>
<keyword evidence="11" id="KW-1185">Reference proteome</keyword>
<feature type="transmembrane region" description="Helical" evidence="9">
    <location>
        <begin position="331"/>
        <end position="361"/>
    </location>
</feature>
<keyword evidence="4" id="KW-1003">Cell membrane</keyword>
<dbReference type="PANTHER" id="PTHR21716:SF53">
    <property type="entry name" value="PERMEASE PERM-RELATED"/>
    <property type="match status" value="1"/>
</dbReference>
<evidence type="ECO:0000256" key="7">
    <source>
        <dbReference type="ARBA" id="ARBA00023136"/>
    </source>
</evidence>
<evidence type="ECO:0000256" key="6">
    <source>
        <dbReference type="ARBA" id="ARBA00022989"/>
    </source>
</evidence>
<feature type="compositionally biased region" description="Basic and acidic residues" evidence="8">
    <location>
        <begin position="20"/>
        <end position="34"/>
    </location>
</feature>
<dbReference type="PANTHER" id="PTHR21716">
    <property type="entry name" value="TRANSMEMBRANE PROTEIN"/>
    <property type="match status" value="1"/>
</dbReference>
<evidence type="ECO:0000256" key="5">
    <source>
        <dbReference type="ARBA" id="ARBA00022692"/>
    </source>
</evidence>
<keyword evidence="6 9" id="KW-1133">Transmembrane helix</keyword>
<dbReference type="EMBL" id="JBIRPU010000003">
    <property type="protein sequence ID" value="MFI0792675.1"/>
    <property type="molecule type" value="Genomic_DNA"/>
</dbReference>
<dbReference type="Pfam" id="PF01594">
    <property type="entry name" value="AI-2E_transport"/>
    <property type="match status" value="1"/>
</dbReference>
<comment type="caution">
    <text evidence="10">The sequence shown here is derived from an EMBL/GenBank/DDBJ whole genome shotgun (WGS) entry which is preliminary data.</text>
</comment>
<evidence type="ECO:0000313" key="10">
    <source>
        <dbReference type="EMBL" id="MFI0792675.1"/>
    </source>
</evidence>
<keyword evidence="3" id="KW-0813">Transport</keyword>
<organism evidence="10 11">
    <name type="scientific">Micromonospora rubida</name>
    <dbReference type="NCBI Taxonomy" id="2697657"/>
    <lineage>
        <taxon>Bacteria</taxon>
        <taxon>Bacillati</taxon>
        <taxon>Actinomycetota</taxon>
        <taxon>Actinomycetes</taxon>
        <taxon>Micromonosporales</taxon>
        <taxon>Micromonosporaceae</taxon>
        <taxon>Micromonospora</taxon>
    </lineage>
</organism>
<name>A0ABW7SG54_9ACTN</name>
<comment type="similarity">
    <text evidence="2">Belongs to the autoinducer-2 exporter (AI-2E) (TC 2.A.86) family.</text>
</comment>